<feature type="compositionally biased region" description="Basic and acidic residues" evidence="1">
    <location>
        <begin position="313"/>
        <end position="328"/>
    </location>
</feature>
<comment type="caution">
    <text evidence="2">The sequence shown here is derived from an EMBL/GenBank/DDBJ whole genome shotgun (WGS) entry which is preliminary data.</text>
</comment>
<keyword evidence="3" id="KW-1185">Reference proteome</keyword>
<gene>
    <name evidence="2" type="ORF">ONE63_000667</name>
</gene>
<dbReference type="Proteomes" id="UP001075354">
    <property type="component" value="Chromosome 1"/>
</dbReference>
<feature type="region of interest" description="Disordered" evidence="1">
    <location>
        <begin position="231"/>
        <end position="339"/>
    </location>
</feature>
<evidence type="ECO:0000256" key="1">
    <source>
        <dbReference type="SAM" id="MobiDB-lite"/>
    </source>
</evidence>
<protein>
    <submittedName>
        <fullName evidence="2">Uncharacterized protein</fullName>
    </submittedName>
</protein>
<evidence type="ECO:0000313" key="2">
    <source>
        <dbReference type="EMBL" id="KAJ1532033.1"/>
    </source>
</evidence>
<dbReference type="EMBL" id="JAPTSV010000001">
    <property type="protein sequence ID" value="KAJ1532033.1"/>
    <property type="molecule type" value="Genomic_DNA"/>
</dbReference>
<name>A0AAV7Y2Y6_9NEOP</name>
<feature type="compositionally biased region" description="Basic and acidic residues" evidence="1">
    <location>
        <begin position="231"/>
        <end position="244"/>
    </location>
</feature>
<sequence>MLEIGKGNWRCVPWGPRRQSVRAAQAQWAGVGPAGARRGAGGERLRANRSAPATPAWGREGEGGVLCHFFGRGAERSGPHGAQRARHGAARRARGVACRARGTPRLGHARRCTPAAPRRGPPCLASPERRGEVKPCGKGRDRRGSPLPSPLPLLPVPCSASSVADRTLLEAAFTSGAVSRLAPSFRGVATGTVIVLGKGELCSVRGSVLFHRCLTHSVSCCSEVTEKVEEVEKVEKVEEKKVEESAEEPSIATENGHSKEASEEEPSENGTAEEEAEEKEAESTENGTSEVTATKRKSTGGDEATDAAPEGVSPEKKAKLAESEEKEASNGSVEAEATA</sequence>
<dbReference type="AlphaFoldDB" id="A0AAV7Y2Y6"/>
<organism evidence="2 3">
    <name type="scientific">Megalurothrips usitatus</name>
    <name type="common">bean blossom thrips</name>
    <dbReference type="NCBI Taxonomy" id="439358"/>
    <lineage>
        <taxon>Eukaryota</taxon>
        <taxon>Metazoa</taxon>
        <taxon>Ecdysozoa</taxon>
        <taxon>Arthropoda</taxon>
        <taxon>Hexapoda</taxon>
        <taxon>Insecta</taxon>
        <taxon>Pterygota</taxon>
        <taxon>Neoptera</taxon>
        <taxon>Paraneoptera</taxon>
        <taxon>Thysanoptera</taxon>
        <taxon>Terebrantia</taxon>
        <taxon>Thripoidea</taxon>
        <taxon>Thripidae</taxon>
        <taxon>Megalurothrips</taxon>
    </lineage>
</organism>
<feature type="region of interest" description="Disordered" evidence="1">
    <location>
        <begin position="74"/>
        <end position="150"/>
    </location>
</feature>
<feature type="compositionally biased region" description="Acidic residues" evidence="1">
    <location>
        <begin position="262"/>
        <end position="280"/>
    </location>
</feature>
<evidence type="ECO:0000313" key="3">
    <source>
        <dbReference type="Proteomes" id="UP001075354"/>
    </source>
</evidence>
<accession>A0AAV7Y2Y6</accession>
<feature type="region of interest" description="Disordered" evidence="1">
    <location>
        <begin position="32"/>
        <end position="58"/>
    </location>
</feature>
<feature type="compositionally biased region" description="Basic residues" evidence="1">
    <location>
        <begin position="83"/>
        <end position="94"/>
    </location>
</feature>
<feature type="compositionally biased region" description="Basic and acidic residues" evidence="1">
    <location>
        <begin position="127"/>
        <end position="144"/>
    </location>
</feature>
<proteinExistence type="predicted"/>
<reference evidence="2" key="1">
    <citation type="submission" date="2022-12" db="EMBL/GenBank/DDBJ databases">
        <title>Chromosome-level genome assembly of the bean flower thrips Megalurothrips usitatus.</title>
        <authorList>
            <person name="Ma L."/>
            <person name="Liu Q."/>
            <person name="Li H."/>
            <person name="Cai W."/>
        </authorList>
    </citation>
    <scope>NUCLEOTIDE SEQUENCE</scope>
    <source>
        <strain evidence="2">Cailab_2022a</strain>
    </source>
</reference>